<accession>A0ABV4CQJ2</accession>
<dbReference type="RefSeq" id="WP_345366815.1">
    <property type="nucleotide sequence ID" value="NZ_BAABII010000016.1"/>
</dbReference>
<dbReference type="SUPFAM" id="SSF48498">
    <property type="entry name" value="Tetracyclin repressor-like, C-terminal domain"/>
    <property type="match status" value="1"/>
</dbReference>
<dbReference type="Gene3D" id="1.10.10.60">
    <property type="entry name" value="Homeodomain-like"/>
    <property type="match status" value="2"/>
</dbReference>
<organism evidence="4 5">
    <name type="scientific">Saccharopolyspora cebuensis</name>
    <dbReference type="NCBI Taxonomy" id="418759"/>
    <lineage>
        <taxon>Bacteria</taxon>
        <taxon>Bacillati</taxon>
        <taxon>Actinomycetota</taxon>
        <taxon>Actinomycetes</taxon>
        <taxon>Pseudonocardiales</taxon>
        <taxon>Pseudonocardiaceae</taxon>
        <taxon>Saccharopolyspora</taxon>
    </lineage>
</organism>
<keyword evidence="5" id="KW-1185">Reference proteome</keyword>
<dbReference type="InterPro" id="IPR036271">
    <property type="entry name" value="Tet_transcr_reg_TetR-rel_C_sf"/>
</dbReference>
<evidence type="ECO:0000313" key="4">
    <source>
        <dbReference type="EMBL" id="MEY8043004.1"/>
    </source>
</evidence>
<feature type="domain" description="HTH tetR-type" evidence="3">
    <location>
        <begin position="20"/>
        <end position="80"/>
    </location>
</feature>
<comment type="caution">
    <text evidence="4">The sequence shown here is derived from an EMBL/GenBank/DDBJ whole genome shotgun (WGS) entry which is preliminary data.</text>
</comment>
<proteinExistence type="predicted"/>
<dbReference type="Gene3D" id="1.10.357.10">
    <property type="entry name" value="Tetracycline Repressor, domain 2"/>
    <property type="match status" value="2"/>
</dbReference>
<evidence type="ECO:0000313" key="5">
    <source>
        <dbReference type="Proteomes" id="UP001564626"/>
    </source>
</evidence>
<name>A0ABV4CQJ2_9PSEU</name>
<dbReference type="InterPro" id="IPR050109">
    <property type="entry name" value="HTH-type_TetR-like_transc_reg"/>
</dbReference>
<dbReference type="EMBL" id="JBGEHV010000073">
    <property type="protein sequence ID" value="MEY8043004.1"/>
    <property type="molecule type" value="Genomic_DNA"/>
</dbReference>
<dbReference type="PANTHER" id="PTHR30055:SF223">
    <property type="entry name" value="HTH-TYPE TRANSCRIPTIONAL REGULATOR UIDR"/>
    <property type="match status" value="1"/>
</dbReference>
<dbReference type="SUPFAM" id="SSF46689">
    <property type="entry name" value="Homeodomain-like"/>
    <property type="match status" value="2"/>
</dbReference>
<dbReference type="PROSITE" id="PS50977">
    <property type="entry name" value="HTH_TETR_2"/>
    <property type="match status" value="2"/>
</dbReference>
<dbReference type="InterPro" id="IPR023772">
    <property type="entry name" value="DNA-bd_HTH_TetR-type_CS"/>
</dbReference>
<dbReference type="InterPro" id="IPR041490">
    <property type="entry name" value="KstR2_TetR_C"/>
</dbReference>
<gene>
    <name evidence="4" type="ORF">AB8O55_26660</name>
</gene>
<feature type="domain" description="HTH tetR-type" evidence="3">
    <location>
        <begin position="219"/>
        <end position="279"/>
    </location>
</feature>
<dbReference type="InterPro" id="IPR009057">
    <property type="entry name" value="Homeodomain-like_sf"/>
</dbReference>
<dbReference type="Proteomes" id="UP001564626">
    <property type="component" value="Unassembled WGS sequence"/>
</dbReference>
<dbReference type="PRINTS" id="PR00455">
    <property type="entry name" value="HTHTETR"/>
</dbReference>
<dbReference type="Pfam" id="PF00440">
    <property type="entry name" value="TetR_N"/>
    <property type="match status" value="2"/>
</dbReference>
<feature type="DNA-binding region" description="H-T-H motif" evidence="2">
    <location>
        <begin position="43"/>
        <end position="62"/>
    </location>
</feature>
<dbReference type="InterPro" id="IPR001647">
    <property type="entry name" value="HTH_TetR"/>
</dbReference>
<reference evidence="4 5" key="1">
    <citation type="submission" date="2024-08" db="EMBL/GenBank/DDBJ databases">
        <title>Genome mining of Saccharopolyspora cebuensis PGLac3 from Nigerian medicinal plant.</title>
        <authorList>
            <person name="Ezeobiora C.E."/>
            <person name="Igbokwe N.H."/>
            <person name="Amin D.H."/>
            <person name="Mendie U.E."/>
        </authorList>
    </citation>
    <scope>NUCLEOTIDE SEQUENCE [LARGE SCALE GENOMIC DNA]</scope>
    <source>
        <strain evidence="4 5">PGLac3</strain>
    </source>
</reference>
<protein>
    <submittedName>
        <fullName evidence="4">TetR/AcrR family transcriptional regulator</fullName>
    </submittedName>
</protein>
<evidence type="ECO:0000256" key="1">
    <source>
        <dbReference type="ARBA" id="ARBA00023125"/>
    </source>
</evidence>
<feature type="DNA-binding region" description="H-T-H motif" evidence="2">
    <location>
        <begin position="242"/>
        <end position="261"/>
    </location>
</feature>
<sequence>MAEVVTSKAAGPVARGTRPRNRRAMITAVAADLFYRVGYARVGMSDIAEAVGVGTSALYRHFPGKQQLLTRLVLDEMRPFSEISRSIRDREVGDVVGALADAALEHRQLGVLWQREARHLPAEQRAVLREELRGVAAGLAGVAEAFRPGLSRQEARFRAWCMFSVLTSPSYHQVQLPKREFAELLRDMVVVIGEQPAAALARSAPRPAEFDQRLLAGRASRRRRLLAAAARLFSDRGYAEVTTEDVGAAAGIAGPSLYNYFASKQELLQAVLNRGMAWLEVDLERTLATTPAADEALRALLRSYIGFAYDHGRFIDILVSEVNHLPDAERHRARQTQHAYVAEWVGLLREARPELDPLRSRVLVQSALTAANDMARTGAVRDAEALLRVGVALMLETPVPADVDPD</sequence>
<evidence type="ECO:0000256" key="2">
    <source>
        <dbReference type="PROSITE-ProRule" id="PRU00335"/>
    </source>
</evidence>
<evidence type="ECO:0000259" key="3">
    <source>
        <dbReference type="PROSITE" id="PS50977"/>
    </source>
</evidence>
<dbReference type="PROSITE" id="PS01081">
    <property type="entry name" value="HTH_TETR_1"/>
    <property type="match status" value="1"/>
</dbReference>
<dbReference type="PANTHER" id="PTHR30055">
    <property type="entry name" value="HTH-TYPE TRANSCRIPTIONAL REGULATOR RUTR"/>
    <property type="match status" value="1"/>
</dbReference>
<dbReference type="Pfam" id="PF17932">
    <property type="entry name" value="TetR_C_24"/>
    <property type="match status" value="1"/>
</dbReference>
<keyword evidence="1 2" id="KW-0238">DNA-binding</keyword>